<dbReference type="STRING" id="1921010.MMIC_P1779"/>
<comment type="caution">
    <text evidence="5">The sequence shown here is derived from an EMBL/GenBank/DDBJ whole genome shotgun (WGS) entry which is preliminary data.</text>
</comment>
<dbReference type="PANTHER" id="PTHR42756:SF1">
    <property type="entry name" value="TRANSCRIPTIONAL REPRESSOR OF EMRAB OPERON"/>
    <property type="match status" value="1"/>
</dbReference>
<keyword evidence="1" id="KW-0805">Transcription regulation</keyword>
<proteinExistence type="predicted"/>
<evidence type="ECO:0000256" key="2">
    <source>
        <dbReference type="ARBA" id="ARBA00023125"/>
    </source>
</evidence>
<evidence type="ECO:0000256" key="1">
    <source>
        <dbReference type="ARBA" id="ARBA00023015"/>
    </source>
</evidence>
<evidence type="ECO:0000313" key="5">
    <source>
        <dbReference type="EMBL" id="GAV20805.1"/>
    </source>
</evidence>
<dbReference type="Pfam" id="PF01047">
    <property type="entry name" value="MarR"/>
    <property type="match status" value="1"/>
</dbReference>
<sequence length="153" mass="17351">MDTKMPRRFEEGLGYLIHHLMYAMRQTLARQCRESGCDITAEELAVLMIISEQEVEPGLTQTQIAETLAKDKAVITRLLNSLSREGLVLRTPDEQDRRIVRARLTKQGFEAVNRLRPVLGALLGQLYEGISDEEFLATKAVLQRLLSNLKSIK</sequence>
<dbReference type="Proteomes" id="UP000231632">
    <property type="component" value="Unassembled WGS sequence"/>
</dbReference>
<dbReference type="PANTHER" id="PTHR42756">
    <property type="entry name" value="TRANSCRIPTIONAL REGULATOR, MARR"/>
    <property type="match status" value="1"/>
</dbReference>
<dbReference type="GO" id="GO:0003677">
    <property type="term" value="F:DNA binding"/>
    <property type="evidence" value="ECO:0007669"/>
    <property type="project" value="UniProtKB-KW"/>
</dbReference>
<feature type="domain" description="HTH marR-type" evidence="4">
    <location>
        <begin position="10"/>
        <end position="147"/>
    </location>
</feature>
<dbReference type="SMART" id="SM00347">
    <property type="entry name" value="HTH_MARR"/>
    <property type="match status" value="1"/>
</dbReference>
<dbReference type="GO" id="GO:0003700">
    <property type="term" value="F:DNA-binding transcription factor activity"/>
    <property type="evidence" value="ECO:0007669"/>
    <property type="project" value="InterPro"/>
</dbReference>
<dbReference type="PROSITE" id="PS50995">
    <property type="entry name" value="HTH_MARR_2"/>
    <property type="match status" value="1"/>
</dbReference>
<dbReference type="InterPro" id="IPR000835">
    <property type="entry name" value="HTH_MarR-typ"/>
</dbReference>
<dbReference type="SUPFAM" id="SSF46785">
    <property type="entry name" value="Winged helix' DNA-binding domain"/>
    <property type="match status" value="1"/>
</dbReference>
<evidence type="ECO:0000313" key="6">
    <source>
        <dbReference type="Proteomes" id="UP000231632"/>
    </source>
</evidence>
<protein>
    <submittedName>
        <fullName evidence="5">Transcriptional activatory protein BadR</fullName>
    </submittedName>
</protein>
<keyword evidence="2" id="KW-0238">DNA-binding</keyword>
<dbReference type="OrthoDB" id="582199at2"/>
<accession>A0A1L8CPF5</accession>
<evidence type="ECO:0000256" key="3">
    <source>
        <dbReference type="ARBA" id="ARBA00023163"/>
    </source>
</evidence>
<dbReference type="InterPro" id="IPR036388">
    <property type="entry name" value="WH-like_DNA-bd_sf"/>
</dbReference>
<keyword evidence="6" id="KW-1185">Reference proteome</keyword>
<keyword evidence="3" id="KW-0804">Transcription</keyword>
<dbReference type="RefSeq" id="WP_072660106.1">
    <property type="nucleotide sequence ID" value="NZ_BDFD01000015.1"/>
</dbReference>
<dbReference type="AlphaFoldDB" id="A0A1L8CPF5"/>
<dbReference type="Gene3D" id="1.10.10.10">
    <property type="entry name" value="Winged helix-like DNA-binding domain superfamily/Winged helix DNA-binding domain"/>
    <property type="match status" value="1"/>
</dbReference>
<evidence type="ECO:0000259" key="4">
    <source>
        <dbReference type="PROSITE" id="PS50995"/>
    </source>
</evidence>
<dbReference type="PRINTS" id="PR00598">
    <property type="entry name" value="HTHMARR"/>
</dbReference>
<dbReference type="EMBL" id="BDFD01000015">
    <property type="protein sequence ID" value="GAV20805.1"/>
    <property type="molecule type" value="Genomic_DNA"/>
</dbReference>
<reference evidence="5 6" key="1">
    <citation type="journal article" date="2017" name="Arch. Microbiol.">
        <title>Mariprofundus micogutta sp. nov., a novel iron-oxidizing zetaproteobacterium isolated from a deep-sea hydrothermal field at the Bayonnaise knoll of the Izu-Ogasawara arc, and a description of Mariprofundales ord. nov. and Zetaproteobacteria classis nov.</title>
        <authorList>
            <person name="Makita H."/>
            <person name="Tanaka E."/>
            <person name="Mitsunobu S."/>
            <person name="Miyazaki M."/>
            <person name="Nunoura T."/>
            <person name="Uematsu K."/>
            <person name="Takaki Y."/>
            <person name="Nishi S."/>
            <person name="Shimamura S."/>
            <person name="Takai K."/>
        </authorList>
    </citation>
    <scope>NUCLEOTIDE SEQUENCE [LARGE SCALE GENOMIC DNA]</scope>
    <source>
        <strain evidence="5 6">ET2</strain>
    </source>
</reference>
<gene>
    <name evidence="5" type="ORF">MMIC_P1779</name>
</gene>
<organism evidence="5 6">
    <name type="scientific">Mariprofundus micogutta</name>
    <dbReference type="NCBI Taxonomy" id="1921010"/>
    <lineage>
        <taxon>Bacteria</taxon>
        <taxon>Pseudomonadati</taxon>
        <taxon>Pseudomonadota</taxon>
        <taxon>Candidatius Mariprofundia</taxon>
        <taxon>Mariprofundales</taxon>
        <taxon>Mariprofundaceae</taxon>
        <taxon>Mariprofundus</taxon>
    </lineage>
</organism>
<name>A0A1L8CPF5_9PROT</name>
<dbReference type="InterPro" id="IPR036390">
    <property type="entry name" value="WH_DNA-bd_sf"/>
</dbReference>